<reference evidence="2 3" key="1">
    <citation type="submission" date="2024-09" db="EMBL/GenBank/DDBJ databases">
        <authorList>
            <person name="Sun Q."/>
            <person name="Mori K."/>
        </authorList>
    </citation>
    <scope>NUCLEOTIDE SEQUENCE [LARGE SCALE GENOMIC DNA]</scope>
    <source>
        <strain evidence="2 3">CECT 7955</strain>
    </source>
</reference>
<keyword evidence="1" id="KW-0812">Transmembrane</keyword>
<evidence type="ECO:0000313" key="2">
    <source>
        <dbReference type="EMBL" id="MFB9096323.1"/>
    </source>
</evidence>
<name>A0ABV5GLR4_9FLAO</name>
<feature type="transmembrane region" description="Helical" evidence="1">
    <location>
        <begin position="110"/>
        <end position="129"/>
    </location>
</feature>
<accession>A0ABV5GLR4</accession>
<evidence type="ECO:0000256" key="1">
    <source>
        <dbReference type="SAM" id="Phobius"/>
    </source>
</evidence>
<proteinExistence type="predicted"/>
<feature type="transmembrane region" description="Helical" evidence="1">
    <location>
        <begin position="21"/>
        <end position="46"/>
    </location>
</feature>
<feature type="transmembrane region" description="Helical" evidence="1">
    <location>
        <begin position="184"/>
        <end position="202"/>
    </location>
</feature>
<sequence>MESSKYLKDIQDIKEMMSKSTQCLSLSGLSGVLAGIYALIGAWLAYRTIYFDYSVSGSYKGLVISQNAVYKLFAIALGVLIASIITGVFYSIRKAKKQNETIWNSASRRLLINFSIPLVTGGFFIIFLIEKEIFSLIAPLTLIFYGLACVNASKYTLRDVRYLGITIIIIGLLSTWFINYGLLFWALGFGFCHILYGSIMHLRYDGKN</sequence>
<gene>
    <name evidence="2" type="ORF">ACFFVF_07335</name>
</gene>
<keyword evidence="1" id="KW-1133">Transmembrane helix</keyword>
<dbReference type="Proteomes" id="UP001589607">
    <property type="component" value="Unassembled WGS sequence"/>
</dbReference>
<protein>
    <submittedName>
        <fullName evidence="2">Uncharacterized protein</fullName>
    </submittedName>
</protein>
<keyword evidence="1" id="KW-0472">Membrane</keyword>
<dbReference type="RefSeq" id="WP_236455449.1">
    <property type="nucleotide sequence ID" value="NZ_CBCSGE010000022.1"/>
</dbReference>
<organism evidence="2 3">
    <name type="scientific">Flavobacterium jumunjinense</name>
    <dbReference type="NCBI Taxonomy" id="998845"/>
    <lineage>
        <taxon>Bacteria</taxon>
        <taxon>Pseudomonadati</taxon>
        <taxon>Bacteroidota</taxon>
        <taxon>Flavobacteriia</taxon>
        <taxon>Flavobacteriales</taxon>
        <taxon>Flavobacteriaceae</taxon>
        <taxon>Flavobacterium</taxon>
    </lineage>
</organism>
<dbReference type="EMBL" id="JBHMEY010000015">
    <property type="protein sequence ID" value="MFB9096323.1"/>
    <property type="molecule type" value="Genomic_DNA"/>
</dbReference>
<feature type="transmembrane region" description="Helical" evidence="1">
    <location>
        <begin position="160"/>
        <end position="178"/>
    </location>
</feature>
<keyword evidence="3" id="KW-1185">Reference proteome</keyword>
<comment type="caution">
    <text evidence="2">The sequence shown here is derived from an EMBL/GenBank/DDBJ whole genome shotgun (WGS) entry which is preliminary data.</text>
</comment>
<evidence type="ECO:0000313" key="3">
    <source>
        <dbReference type="Proteomes" id="UP001589607"/>
    </source>
</evidence>
<feature type="transmembrane region" description="Helical" evidence="1">
    <location>
        <begin position="135"/>
        <end position="153"/>
    </location>
</feature>
<feature type="transmembrane region" description="Helical" evidence="1">
    <location>
        <begin position="68"/>
        <end position="90"/>
    </location>
</feature>